<comment type="caution">
    <text evidence="1">The sequence shown here is derived from an EMBL/GenBank/DDBJ whole genome shotgun (WGS) entry which is preliminary data.</text>
</comment>
<dbReference type="AlphaFoldDB" id="A0A133VIK1"/>
<gene>
    <name evidence="1" type="ORF">AKJ53_00890</name>
</gene>
<evidence type="ECO:0000313" key="2">
    <source>
        <dbReference type="Proteomes" id="UP000070491"/>
    </source>
</evidence>
<dbReference type="InterPro" id="IPR017850">
    <property type="entry name" value="Alkaline_phosphatase_core_sf"/>
</dbReference>
<reference evidence="1 2" key="1">
    <citation type="journal article" date="2016" name="Sci. Rep.">
        <title>Metabolic traits of an uncultured archaeal lineage -MSBL1- from brine pools of the Red Sea.</title>
        <authorList>
            <person name="Mwirichia R."/>
            <person name="Alam I."/>
            <person name="Rashid M."/>
            <person name="Vinu M."/>
            <person name="Ba-Alawi W."/>
            <person name="Anthony Kamau A."/>
            <person name="Kamanda Ngugi D."/>
            <person name="Goker M."/>
            <person name="Klenk H.P."/>
            <person name="Bajic V."/>
            <person name="Stingl U."/>
        </authorList>
    </citation>
    <scope>NUCLEOTIDE SEQUENCE [LARGE SCALE GENOMIC DNA]</scope>
    <source>
        <strain evidence="1">SCGC-AAA382F02</strain>
    </source>
</reference>
<keyword evidence="2" id="KW-1185">Reference proteome</keyword>
<dbReference type="EMBL" id="LHYG01000009">
    <property type="protein sequence ID" value="KXB06240.1"/>
    <property type="molecule type" value="Genomic_DNA"/>
</dbReference>
<sequence length="185" mass="21685">RIVDIWDFGWDAETGTVFPEELKKEYLRNKEEYESKRTILHFMQPHLPFLSMKGRSSLGGLKRNFGSKDESDSNFILKKGFLIHDKLAEFLGRENLWRIKRFLPDSYIGDLERAWREGGKKGIFHHYEENLRRVLKVVSELLSKIGGKTIITSDHGEAFGEQGIWHHPENVHVPVLMEVPWLRVE</sequence>
<evidence type="ECO:0000313" key="1">
    <source>
        <dbReference type="EMBL" id="KXB06240.1"/>
    </source>
</evidence>
<protein>
    <recommendedName>
        <fullName evidence="3">Sulfatase N-terminal domain-containing protein</fullName>
    </recommendedName>
</protein>
<feature type="non-terminal residue" evidence="1">
    <location>
        <position position="1"/>
    </location>
</feature>
<proteinExistence type="predicted"/>
<dbReference type="Gene3D" id="3.40.720.10">
    <property type="entry name" value="Alkaline Phosphatase, subunit A"/>
    <property type="match status" value="1"/>
</dbReference>
<accession>A0A133VIK1</accession>
<organism evidence="1 2">
    <name type="scientific">candidate division MSBL1 archaeon SCGC-AAA382F02</name>
    <dbReference type="NCBI Taxonomy" id="1698282"/>
    <lineage>
        <taxon>Archaea</taxon>
        <taxon>Methanobacteriati</taxon>
        <taxon>Methanobacteriota</taxon>
        <taxon>candidate division MSBL1</taxon>
    </lineage>
</organism>
<dbReference type="Proteomes" id="UP000070491">
    <property type="component" value="Unassembled WGS sequence"/>
</dbReference>
<evidence type="ECO:0008006" key="3">
    <source>
        <dbReference type="Google" id="ProtNLM"/>
    </source>
</evidence>
<dbReference type="SUPFAM" id="SSF53649">
    <property type="entry name" value="Alkaline phosphatase-like"/>
    <property type="match status" value="1"/>
</dbReference>
<name>A0A133VIK1_9EURY</name>